<evidence type="ECO:0000313" key="7">
    <source>
        <dbReference type="EMBL" id="RAX07069.1"/>
    </source>
</evidence>
<feature type="active site" description="O-(5'-phospho-DNA)-serine intermediate" evidence="5">
    <location>
        <position position="12"/>
    </location>
</feature>
<dbReference type="InterPro" id="IPR006118">
    <property type="entry name" value="Recombinase_CS"/>
</dbReference>
<dbReference type="PANTHER" id="PTHR30461">
    <property type="entry name" value="DNA-INVERTASE FROM LAMBDOID PROPHAGE"/>
    <property type="match status" value="1"/>
</dbReference>
<keyword evidence="4" id="KW-0233">DNA recombination</keyword>
<dbReference type="GO" id="GO:0015074">
    <property type="term" value="P:DNA integration"/>
    <property type="evidence" value="ECO:0007669"/>
    <property type="project" value="UniProtKB-KW"/>
</dbReference>
<dbReference type="Gene3D" id="3.40.50.1390">
    <property type="entry name" value="Resolvase, N-terminal catalytic domain"/>
    <property type="match status" value="1"/>
</dbReference>
<sequence>MTEIRIGYARCSTDKQDLTVQQEALVKLGVSPDRIYIDKGLTGSNRQRPGLNQALAAVRSGDTFVVPKLDRLARSVPDAREIADTLQARGVKLALGTSLYDPVDPLGKMFFNVLATFAEFEGDLIRLRTREGMAIARAKGKLRGKQPKLSDKQQKELYRMHETGQYSISDLAELFSISRPTVYRTLSRNSTEDGQTVTGVLVRLNKKR</sequence>
<dbReference type="GO" id="GO:0000150">
    <property type="term" value="F:DNA strand exchange activity"/>
    <property type="evidence" value="ECO:0007669"/>
    <property type="project" value="InterPro"/>
</dbReference>
<gene>
    <name evidence="7" type="ORF">CKY02_21690</name>
</gene>
<dbReference type="PANTHER" id="PTHR30461:SF2">
    <property type="entry name" value="SERINE RECOMBINASE PINE-RELATED"/>
    <property type="match status" value="1"/>
</dbReference>
<keyword evidence="2" id="KW-0229">DNA integration</keyword>
<dbReference type="CDD" id="cd03768">
    <property type="entry name" value="SR_ResInv"/>
    <property type="match status" value="1"/>
</dbReference>
<evidence type="ECO:0000256" key="1">
    <source>
        <dbReference type="ARBA" id="ARBA00009913"/>
    </source>
</evidence>
<evidence type="ECO:0000256" key="5">
    <source>
        <dbReference type="PIRSR" id="PIRSR606118-50"/>
    </source>
</evidence>
<feature type="domain" description="Resolvase/invertase-type recombinase catalytic" evidence="6">
    <location>
        <begin position="4"/>
        <end position="140"/>
    </location>
</feature>
<name>A0A329WRB0_9GAMM</name>
<dbReference type="RefSeq" id="WP_112896893.1">
    <property type="nucleotide sequence ID" value="NZ_CAWNYH010000077.1"/>
</dbReference>
<dbReference type="InterPro" id="IPR050639">
    <property type="entry name" value="SSR_resolvase"/>
</dbReference>
<evidence type="ECO:0000256" key="2">
    <source>
        <dbReference type="ARBA" id="ARBA00022908"/>
    </source>
</evidence>
<evidence type="ECO:0000256" key="3">
    <source>
        <dbReference type="ARBA" id="ARBA00023125"/>
    </source>
</evidence>
<dbReference type="Pfam" id="PF02796">
    <property type="entry name" value="HTH_7"/>
    <property type="match status" value="1"/>
</dbReference>
<proteinExistence type="inferred from homology"/>
<dbReference type="GeneID" id="88808402"/>
<reference evidence="7 8" key="1">
    <citation type="journal article" date="2018" name="Int. J. Syst. Evol. Microbiol.">
        <title>Whole-genome-based revisit of Photorhabdus phylogeny: proposal for the elevation of most Photorhabdus subspecies to the species level and description of one novel species Photorhabdus bodei sp. nov., and one novel subspecies Photorhabdus laumondii subsp. clarkei subsp. nov.</title>
        <authorList>
            <person name="Machado R.A.R."/>
            <person name="Wuthrich D."/>
            <person name="Kuhnert P."/>
            <person name="Arce C.C.M."/>
            <person name="Thonen L."/>
            <person name="Ruiz C."/>
            <person name="Zhang X."/>
            <person name="Robert C.A.M."/>
            <person name="Karimi J."/>
            <person name="Kamali S."/>
            <person name="Ma J."/>
            <person name="Bruggmann R."/>
            <person name="Erb M."/>
        </authorList>
    </citation>
    <scope>NUCLEOTIDE SEQUENCE [LARGE SCALE GENOMIC DNA]</scope>
    <source>
        <strain evidence="7 8">LJ24-63</strain>
    </source>
</reference>
<accession>A0A329WRB0</accession>
<dbReference type="CDD" id="cd00569">
    <property type="entry name" value="HTH_Hin_like"/>
    <property type="match status" value="1"/>
</dbReference>
<dbReference type="InterPro" id="IPR006120">
    <property type="entry name" value="Resolvase_HTH_dom"/>
</dbReference>
<organism evidence="7 8">
    <name type="scientific">Photorhabdus bodei</name>
    <dbReference type="NCBI Taxonomy" id="2029681"/>
    <lineage>
        <taxon>Bacteria</taxon>
        <taxon>Pseudomonadati</taxon>
        <taxon>Pseudomonadota</taxon>
        <taxon>Gammaproteobacteria</taxon>
        <taxon>Enterobacterales</taxon>
        <taxon>Morganellaceae</taxon>
        <taxon>Photorhabdus</taxon>
    </lineage>
</organism>
<comment type="caution">
    <text evidence="7">The sequence shown here is derived from an EMBL/GenBank/DDBJ whole genome shotgun (WGS) entry which is preliminary data.</text>
</comment>
<keyword evidence="3" id="KW-0238">DNA-binding</keyword>
<comment type="similarity">
    <text evidence="1">Belongs to the site-specific recombinase resolvase family.</text>
</comment>
<dbReference type="SUPFAM" id="SSF53041">
    <property type="entry name" value="Resolvase-like"/>
    <property type="match status" value="1"/>
</dbReference>
<protein>
    <submittedName>
        <fullName evidence="7">DNA resolvase</fullName>
    </submittedName>
</protein>
<dbReference type="PROSITE" id="PS51736">
    <property type="entry name" value="RECOMBINASES_3"/>
    <property type="match status" value="1"/>
</dbReference>
<dbReference type="Pfam" id="PF00239">
    <property type="entry name" value="Resolvase"/>
    <property type="match status" value="1"/>
</dbReference>
<dbReference type="InterPro" id="IPR009057">
    <property type="entry name" value="Homeodomain-like_sf"/>
</dbReference>
<evidence type="ECO:0000313" key="8">
    <source>
        <dbReference type="Proteomes" id="UP000250919"/>
    </source>
</evidence>
<dbReference type="EMBL" id="NSCM01000077">
    <property type="protein sequence ID" value="RAX07069.1"/>
    <property type="molecule type" value="Genomic_DNA"/>
</dbReference>
<dbReference type="InterPro" id="IPR036162">
    <property type="entry name" value="Resolvase-like_N_sf"/>
</dbReference>
<dbReference type="Gene3D" id="1.10.10.60">
    <property type="entry name" value="Homeodomain-like"/>
    <property type="match status" value="1"/>
</dbReference>
<dbReference type="Proteomes" id="UP000250919">
    <property type="component" value="Unassembled WGS sequence"/>
</dbReference>
<dbReference type="GO" id="GO:0003677">
    <property type="term" value="F:DNA binding"/>
    <property type="evidence" value="ECO:0007669"/>
    <property type="project" value="UniProtKB-KW"/>
</dbReference>
<dbReference type="SMART" id="SM00857">
    <property type="entry name" value="Resolvase"/>
    <property type="match status" value="1"/>
</dbReference>
<dbReference type="SUPFAM" id="SSF46689">
    <property type="entry name" value="Homeodomain-like"/>
    <property type="match status" value="1"/>
</dbReference>
<evidence type="ECO:0000256" key="4">
    <source>
        <dbReference type="ARBA" id="ARBA00023172"/>
    </source>
</evidence>
<dbReference type="InterPro" id="IPR006119">
    <property type="entry name" value="Resolv_N"/>
</dbReference>
<evidence type="ECO:0000259" key="6">
    <source>
        <dbReference type="PROSITE" id="PS51736"/>
    </source>
</evidence>
<dbReference type="PROSITE" id="PS00398">
    <property type="entry name" value="RECOMBINASES_2"/>
    <property type="match status" value="1"/>
</dbReference>
<dbReference type="AlphaFoldDB" id="A0A329WRB0"/>